<dbReference type="PANTHER" id="PTHR43213:SF5">
    <property type="entry name" value="BIFUNCTIONAL DTTP_UTP PYROPHOSPHATASE_METHYLTRANSFERASE PROTEIN-RELATED"/>
    <property type="match status" value="1"/>
</dbReference>
<dbReference type="PIRSF" id="PIRSF006305">
    <property type="entry name" value="Maf"/>
    <property type="match status" value="1"/>
</dbReference>
<evidence type="ECO:0000256" key="1">
    <source>
        <dbReference type="ARBA" id="ARBA00001968"/>
    </source>
</evidence>
<dbReference type="HAMAP" id="MF_00528">
    <property type="entry name" value="Maf"/>
    <property type="match status" value="1"/>
</dbReference>
<reference evidence="5 6" key="1">
    <citation type="submission" date="2020-08" db="EMBL/GenBank/DDBJ databases">
        <title>Genome sequence of Sphingomonas daechungensis KACC 18115T.</title>
        <authorList>
            <person name="Hyun D.-W."/>
            <person name="Bae J.-W."/>
        </authorList>
    </citation>
    <scope>NUCLEOTIDE SEQUENCE [LARGE SCALE GENOMIC DNA]</scope>
    <source>
        <strain evidence="5 6">KACC 18115</strain>
    </source>
</reference>
<comment type="subcellular location">
    <subcellularLocation>
        <location evidence="4">Cytoplasm</location>
    </subcellularLocation>
</comment>
<keyword evidence="2 4" id="KW-0378">Hydrolase</keyword>
<sequence length="180" mass="19549">MLILASASPIRRQILENVGLEFEVVPANIDESAEKDLGKGLEMIAKSLAEAKAVAVSRERPGDWVIGSDSVVGVDGALFNKPASREEAAEHLRKFSGKKMLLTSGVALARDGEVDWSHFGRAELEVRDLSEEFIQSYLDAEWPDVGNTVGVFRIEGRGIQLFETIAGGHFTILGMPLLPC</sequence>
<keyword evidence="6" id="KW-1185">Reference proteome</keyword>
<comment type="caution">
    <text evidence="4">Lacks conserved residue(s) required for the propagation of feature annotation.</text>
</comment>
<evidence type="ECO:0000313" key="5">
    <source>
        <dbReference type="EMBL" id="QNP44130.1"/>
    </source>
</evidence>
<evidence type="ECO:0000256" key="2">
    <source>
        <dbReference type="ARBA" id="ARBA00022801"/>
    </source>
</evidence>
<keyword evidence="3 4" id="KW-0546">Nucleotide metabolism</keyword>
<comment type="similarity">
    <text evidence="4">Belongs to the Maf family.</text>
</comment>
<feature type="active site" description="Proton acceptor" evidence="4">
    <location>
        <position position="69"/>
    </location>
</feature>
<dbReference type="EMBL" id="CP060780">
    <property type="protein sequence ID" value="QNP44130.1"/>
    <property type="molecule type" value="Genomic_DNA"/>
</dbReference>
<keyword evidence="4" id="KW-0963">Cytoplasm</keyword>
<dbReference type="SUPFAM" id="SSF52972">
    <property type="entry name" value="ITPase-like"/>
    <property type="match status" value="1"/>
</dbReference>
<dbReference type="CDD" id="cd00555">
    <property type="entry name" value="Maf"/>
    <property type="match status" value="1"/>
</dbReference>
<comment type="function">
    <text evidence="4">Nucleoside triphosphate pyrophosphatase. May have a dual role in cell division arrest and in preventing the incorporation of modified nucleotides into cellular nucleic acids.</text>
</comment>
<organism evidence="5 6">
    <name type="scientific">Sphingomonas daechungensis</name>
    <dbReference type="NCBI Taxonomy" id="1176646"/>
    <lineage>
        <taxon>Bacteria</taxon>
        <taxon>Pseudomonadati</taxon>
        <taxon>Pseudomonadota</taxon>
        <taxon>Alphaproteobacteria</taxon>
        <taxon>Sphingomonadales</taxon>
        <taxon>Sphingomonadaceae</taxon>
        <taxon>Sphingomonas</taxon>
    </lineage>
</organism>
<evidence type="ECO:0000313" key="6">
    <source>
        <dbReference type="Proteomes" id="UP000516134"/>
    </source>
</evidence>
<comment type="catalytic activity">
    <reaction evidence="4">
        <text>a ribonucleoside 5'-triphosphate + H2O = a ribonucleoside 5'-phosphate + diphosphate + H(+)</text>
        <dbReference type="Rhea" id="RHEA:23996"/>
        <dbReference type="ChEBI" id="CHEBI:15377"/>
        <dbReference type="ChEBI" id="CHEBI:15378"/>
        <dbReference type="ChEBI" id="CHEBI:33019"/>
        <dbReference type="ChEBI" id="CHEBI:58043"/>
        <dbReference type="ChEBI" id="CHEBI:61557"/>
        <dbReference type="EC" id="3.6.1.9"/>
    </reaction>
</comment>
<accession>A0ABX6T530</accession>
<dbReference type="PANTHER" id="PTHR43213">
    <property type="entry name" value="BIFUNCTIONAL DTTP/UTP PYROPHOSPHATASE/METHYLTRANSFERASE PROTEIN-RELATED"/>
    <property type="match status" value="1"/>
</dbReference>
<dbReference type="RefSeq" id="WP_187715551.1">
    <property type="nucleotide sequence ID" value="NZ_CP060780.1"/>
</dbReference>
<proteinExistence type="inferred from homology"/>
<dbReference type="EC" id="3.6.1.9" evidence="4"/>
<comment type="cofactor">
    <cofactor evidence="1 4">
        <name>a divalent metal cation</name>
        <dbReference type="ChEBI" id="CHEBI:60240"/>
    </cofactor>
</comment>
<dbReference type="Gene3D" id="3.90.950.10">
    <property type="match status" value="1"/>
</dbReference>
<dbReference type="InterPro" id="IPR029001">
    <property type="entry name" value="ITPase-like_fam"/>
</dbReference>
<comment type="catalytic activity">
    <reaction evidence="4">
        <text>a 2'-deoxyribonucleoside 5'-triphosphate + H2O = a 2'-deoxyribonucleoside 5'-phosphate + diphosphate + H(+)</text>
        <dbReference type="Rhea" id="RHEA:44644"/>
        <dbReference type="ChEBI" id="CHEBI:15377"/>
        <dbReference type="ChEBI" id="CHEBI:15378"/>
        <dbReference type="ChEBI" id="CHEBI:33019"/>
        <dbReference type="ChEBI" id="CHEBI:61560"/>
        <dbReference type="ChEBI" id="CHEBI:65317"/>
        <dbReference type="EC" id="3.6.1.9"/>
    </reaction>
</comment>
<dbReference type="Proteomes" id="UP000516134">
    <property type="component" value="Chromosome"/>
</dbReference>
<dbReference type="Pfam" id="PF02545">
    <property type="entry name" value="Maf"/>
    <property type="match status" value="1"/>
</dbReference>
<protein>
    <recommendedName>
        <fullName evidence="4">Nucleoside triphosphate pyrophosphatase</fullName>
        <ecNumber evidence="4">3.6.1.9</ecNumber>
    </recommendedName>
    <alternativeName>
        <fullName evidence="4">Nucleotide pyrophosphatase</fullName>
        <shortName evidence="4">Nucleotide PPase</shortName>
    </alternativeName>
</protein>
<gene>
    <name evidence="5" type="ORF">H9L15_06255</name>
</gene>
<evidence type="ECO:0000256" key="4">
    <source>
        <dbReference type="HAMAP-Rule" id="MF_00528"/>
    </source>
</evidence>
<name>A0ABX6T530_9SPHN</name>
<evidence type="ECO:0000256" key="3">
    <source>
        <dbReference type="ARBA" id="ARBA00023080"/>
    </source>
</evidence>
<dbReference type="InterPro" id="IPR003697">
    <property type="entry name" value="Maf-like"/>
</dbReference>